<gene>
    <name evidence="9" type="ORF">DI536_28155</name>
</gene>
<dbReference type="InterPro" id="IPR016036">
    <property type="entry name" value="Malonyl_transacylase_ACP-bd"/>
</dbReference>
<evidence type="ECO:0000259" key="8">
    <source>
        <dbReference type="PROSITE" id="PS52019"/>
    </source>
</evidence>
<dbReference type="PROSITE" id="PS00599">
    <property type="entry name" value="AA_TRANSFER_CLASS_2"/>
    <property type="match status" value="1"/>
</dbReference>
<dbReference type="Gene3D" id="3.40.640.10">
    <property type="entry name" value="Type I PLP-dependent aspartate aminotransferase-like (Major domain)"/>
    <property type="match status" value="1"/>
</dbReference>
<dbReference type="InterPro" id="IPR004839">
    <property type="entry name" value="Aminotransferase_I/II_large"/>
</dbReference>
<dbReference type="SUPFAM" id="SSF47336">
    <property type="entry name" value="ACP-like"/>
    <property type="match status" value="1"/>
</dbReference>
<keyword evidence="2" id="KW-0596">Phosphopantetheine</keyword>
<dbReference type="InterPro" id="IPR013968">
    <property type="entry name" value="PKS_KR"/>
</dbReference>
<dbReference type="InterPro" id="IPR032821">
    <property type="entry name" value="PKS_assoc"/>
</dbReference>
<dbReference type="InterPro" id="IPR016035">
    <property type="entry name" value="Acyl_Trfase/lysoPLipase"/>
</dbReference>
<dbReference type="Pfam" id="PF08659">
    <property type="entry name" value="KR"/>
    <property type="match status" value="1"/>
</dbReference>
<feature type="region of interest" description="C-terminal hotdog fold" evidence="6">
    <location>
        <begin position="1706"/>
        <end position="1850"/>
    </location>
</feature>
<dbReference type="SMART" id="SM00825">
    <property type="entry name" value="PKS_KS"/>
    <property type="match status" value="1"/>
</dbReference>
<dbReference type="Gene3D" id="3.10.129.110">
    <property type="entry name" value="Polyketide synthase dehydratase"/>
    <property type="match status" value="1"/>
</dbReference>
<dbReference type="Pfam" id="PF14765">
    <property type="entry name" value="PS-DH"/>
    <property type="match status" value="1"/>
</dbReference>
<dbReference type="SUPFAM" id="SSF55048">
    <property type="entry name" value="Probable ACP-binding domain of malonyl-CoA ACP transacylase"/>
    <property type="match status" value="1"/>
</dbReference>
<dbReference type="Pfam" id="PF00109">
    <property type="entry name" value="ketoacyl-synt"/>
    <property type="match status" value="1"/>
</dbReference>
<feature type="domain" description="PKS/mFAS DH" evidence="8">
    <location>
        <begin position="1560"/>
        <end position="1850"/>
    </location>
</feature>
<reference evidence="9 10" key="1">
    <citation type="submission" date="2017-08" db="EMBL/GenBank/DDBJ databases">
        <title>Infants hospitalized years apart are colonized by the same room-sourced microbial strains.</title>
        <authorList>
            <person name="Brooks B."/>
            <person name="Olm M.R."/>
            <person name="Firek B.A."/>
            <person name="Baker R."/>
            <person name="Thomas B.C."/>
            <person name="Morowitz M.J."/>
            <person name="Banfield J.F."/>
        </authorList>
    </citation>
    <scope>NUCLEOTIDE SEQUENCE [LARGE SCALE GENOMIC DNA]</scope>
    <source>
        <strain evidence="9">S2_003_000_R2_14</strain>
    </source>
</reference>
<keyword evidence="3" id="KW-0597">Phosphoprotein</keyword>
<dbReference type="InterPro" id="IPR050091">
    <property type="entry name" value="PKS_NRPS_Biosynth_Enz"/>
</dbReference>
<name>A0A2W5T539_9BACT</name>
<dbReference type="SUPFAM" id="SSF52151">
    <property type="entry name" value="FabD/lysophospholipase-like"/>
    <property type="match status" value="1"/>
</dbReference>
<evidence type="ECO:0000256" key="3">
    <source>
        <dbReference type="ARBA" id="ARBA00022553"/>
    </source>
</evidence>
<comment type="cofactor">
    <cofactor evidence="1">
        <name>pyridoxal 5'-phosphate</name>
        <dbReference type="ChEBI" id="CHEBI:597326"/>
    </cofactor>
</comment>
<dbReference type="GO" id="GO:0005737">
    <property type="term" value="C:cytoplasm"/>
    <property type="evidence" value="ECO:0007669"/>
    <property type="project" value="TreeGrafter"/>
</dbReference>
<dbReference type="PROSITE" id="PS00606">
    <property type="entry name" value="KS3_1"/>
    <property type="match status" value="1"/>
</dbReference>
<dbReference type="PROSITE" id="PS52019">
    <property type="entry name" value="PKS_MFAS_DH"/>
    <property type="match status" value="1"/>
</dbReference>
<dbReference type="InterPro" id="IPR014030">
    <property type="entry name" value="Ketoacyl_synth_N"/>
</dbReference>
<evidence type="ECO:0000256" key="5">
    <source>
        <dbReference type="ARBA" id="ARBA00022898"/>
    </source>
</evidence>
<dbReference type="InterPro" id="IPR020841">
    <property type="entry name" value="PKS_Beta-ketoAc_synthase_dom"/>
</dbReference>
<feature type="active site" description="Proton donor; for dehydratase activity" evidence="6">
    <location>
        <position position="1768"/>
    </location>
</feature>
<dbReference type="CDD" id="cd08953">
    <property type="entry name" value="KR_2_SDR_x"/>
    <property type="match status" value="1"/>
</dbReference>
<evidence type="ECO:0000313" key="10">
    <source>
        <dbReference type="Proteomes" id="UP000249061"/>
    </source>
</evidence>
<dbReference type="Gene3D" id="3.90.1150.10">
    <property type="entry name" value="Aspartate Aminotransferase, domain 1"/>
    <property type="match status" value="1"/>
</dbReference>
<keyword evidence="5" id="KW-0663">Pyridoxal phosphate</keyword>
<dbReference type="Gene3D" id="3.40.50.720">
    <property type="entry name" value="NAD(P)-binding Rossmann-like Domain"/>
    <property type="match status" value="1"/>
</dbReference>
<dbReference type="GO" id="GO:0030170">
    <property type="term" value="F:pyridoxal phosphate binding"/>
    <property type="evidence" value="ECO:0007669"/>
    <property type="project" value="InterPro"/>
</dbReference>
<dbReference type="Pfam" id="PF00155">
    <property type="entry name" value="Aminotran_1_2"/>
    <property type="match status" value="1"/>
</dbReference>
<feature type="region of interest" description="N-terminal hotdog fold" evidence="6">
    <location>
        <begin position="1560"/>
        <end position="1693"/>
    </location>
</feature>
<keyword evidence="4" id="KW-0808">Transferase</keyword>
<dbReference type="InterPro" id="IPR020807">
    <property type="entry name" value="PKS_DH"/>
</dbReference>
<dbReference type="Pfam" id="PF21089">
    <property type="entry name" value="PKS_DH_N"/>
    <property type="match status" value="1"/>
</dbReference>
<dbReference type="InterPro" id="IPR018201">
    <property type="entry name" value="Ketoacyl_synth_AS"/>
</dbReference>
<evidence type="ECO:0000259" key="7">
    <source>
        <dbReference type="PROSITE" id="PS52004"/>
    </source>
</evidence>
<dbReference type="InterPro" id="IPR036736">
    <property type="entry name" value="ACP-like_sf"/>
</dbReference>
<dbReference type="InterPro" id="IPR014031">
    <property type="entry name" value="Ketoacyl_synth_C"/>
</dbReference>
<dbReference type="Pfam" id="PF02801">
    <property type="entry name" value="Ketoacyl-synt_C"/>
    <property type="match status" value="1"/>
</dbReference>
<evidence type="ECO:0000256" key="6">
    <source>
        <dbReference type="PROSITE-ProRule" id="PRU01363"/>
    </source>
</evidence>
<comment type="caution">
    <text evidence="9">The sequence shown here is derived from an EMBL/GenBank/DDBJ whole genome shotgun (WGS) entry which is preliminary data.</text>
</comment>
<dbReference type="GO" id="GO:0004312">
    <property type="term" value="F:fatty acid synthase activity"/>
    <property type="evidence" value="ECO:0007669"/>
    <property type="project" value="TreeGrafter"/>
</dbReference>
<dbReference type="InterPro" id="IPR015422">
    <property type="entry name" value="PyrdxlP-dep_Trfase_small"/>
</dbReference>
<dbReference type="InterPro" id="IPR049900">
    <property type="entry name" value="PKS_mFAS_DH"/>
</dbReference>
<dbReference type="PROSITE" id="PS52004">
    <property type="entry name" value="KS3_2"/>
    <property type="match status" value="1"/>
</dbReference>
<evidence type="ECO:0000313" key="9">
    <source>
        <dbReference type="EMBL" id="PZR07326.1"/>
    </source>
</evidence>
<organism evidence="9 10">
    <name type="scientific">Archangium gephyra</name>
    <dbReference type="NCBI Taxonomy" id="48"/>
    <lineage>
        <taxon>Bacteria</taxon>
        <taxon>Pseudomonadati</taxon>
        <taxon>Myxococcota</taxon>
        <taxon>Myxococcia</taxon>
        <taxon>Myxococcales</taxon>
        <taxon>Cystobacterineae</taxon>
        <taxon>Archangiaceae</taxon>
        <taxon>Archangium</taxon>
    </lineage>
</organism>
<protein>
    <recommendedName>
        <fullName evidence="11">Beta-ketoacyl synthase</fullName>
    </recommendedName>
</protein>
<dbReference type="PANTHER" id="PTHR43775:SF37">
    <property type="entry name" value="SI:DKEY-61P9.11"/>
    <property type="match status" value="1"/>
</dbReference>
<dbReference type="SMART" id="SM00822">
    <property type="entry name" value="PKS_KR"/>
    <property type="match status" value="1"/>
</dbReference>
<dbReference type="InterPro" id="IPR015421">
    <property type="entry name" value="PyrdxlP-dep_Trfase_major"/>
</dbReference>
<dbReference type="CDD" id="cd00833">
    <property type="entry name" value="PKS"/>
    <property type="match status" value="1"/>
</dbReference>
<evidence type="ECO:0000256" key="1">
    <source>
        <dbReference type="ARBA" id="ARBA00001933"/>
    </source>
</evidence>
<dbReference type="GO" id="GO:0005886">
    <property type="term" value="C:plasma membrane"/>
    <property type="evidence" value="ECO:0007669"/>
    <property type="project" value="TreeGrafter"/>
</dbReference>
<dbReference type="InterPro" id="IPR049552">
    <property type="entry name" value="PKS_DH_N"/>
</dbReference>
<dbReference type="GO" id="GO:0004315">
    <property type="term" value="F:3-oxoacyl-[acyl-carrier-protein] synthase activity"/>
    <property type="evidence" value="ECO:0007669"/>
    <property type="project" value="InterPro"/>
</dbReference>
<dbReference type="InterPro" id="IPR057326">
    <property type="entry name" value="KR_dom"/>
</dbReference>
<dbReference type="Pfam" id="PF00698">
    <property type="entry name" value="Acyl_transf_1"/>
    <property type="match status" value="1"/>
</dbReference>
<feature type="domain" description="Ketosynthase family 3 (KS3)" evidence="7">
    <location>
        <begin position="9"/>
        <end position="464"/>
    </location>
</feature>
<dbReference type="InterPro" id="IPR014043">
    <property type="entry name" value="Acyl_transferase_dom"/>
</dbReference>
<dbReference type="InterPro" id="IPR001917">
    <property type="entry name" value="Aminotrans_II_pyridoxalP_BS"/>
</dbReference>
<dbReference type="Gene3D" id="3.40.366.10">
    <property type="entry name" value="Malonyl-Coenzyme A Acyl Carrier Protein, domain 2"/>
    <property type="match status" value="1"/>
</dbReference>
<dbReference type="Proteomes" id="UP000249061">
    <property type="component" value="Unassembled WGS sequence"/>
</dbReference>
<dbReference type="InterPro" id="IPR042104">
    <property type="entry name" value="PKS_dehydratase_sf"/>
</dbReference>
<dbReference type="InterPro" id="IPR036291">
    <property type="entry name" value="NAD(P)-bd_dom_sf"/>
</dbReference>
<dbReference type="InterPro" id="IPR002347">
    <property type="entry name" value="SDR_fam"/>
</dbReference>
<dbReference type="Gene3D" id="3.40.47.10">
    <property type="match status" value="1"/>
</dbReference>
<dbReference type="SMART" id="SM00827">
    <property type="entry name" value="PKS_AT"/>
    <property type="match status" value="1"/>
</dbReference>
<dbReference type="SMART" id="SM00826">
    <property type="entry name" value="PKS_DH"/>
    <property type="match status" value="1"/>
</dbReference>
<dbReference type="InterPro" id="IPR001227">
    <property type="entry name" value="Ac_transferase_dom_sf"/>
</dbReference>
<dbReference type="CDD" id="cd06454">
    <property type="entry name" value="KBL_like"/>
    <property type="match status" value="1"/>
</dbReference>
<accession>A0A2W5T539</accession>
<evidence type="ECO:0008006" key="11">
    <source>
        <dbReference type="Google" id="ProtNLM"/>
    </source>
</evidence>
<sequence>MSPSKQEHREAIAVVGMACRFPHAKDLTSLWKVVSTGEVTFEDIDDGRWKHSAFFEPNDVRAVDKTYVRKGAFIDGVEEFAALHYGLAPRRVQVMDPQHRLVIEMTRQALQDAGYDSKGYDKSRTGVFIGASVSEYKDLMTARHRAQQTINGEFGDSLTSTEAEALKAGVADVAPARAFTIAGSLLNMIACSVAQTFDLNGPAMSIDAACSSALVAIHEATINLRARQCNVAIAGGVYLNLNPDNLIGFSRIGAISPSGVCRPFDARADGFVMGEGVGLVVLKRLEDAQRDGDRIYAVLKGTGCNNDGRGEGPMTPRPEGQREAMWRAHADVDFPVESISYVETHGTATTVGDVVEVGALKHFFNERAGKTLSQPFCNLGSIKANVGHTMSAAGAAGFIKTCLMLHHGVIPPQPSAEQLNPKLDLEHSPFMVAAEARPWNVPVRRAAVSSFGFGGTNAHVLLEQAPANEVAPQAEGPSLFLLSAPNPSLLQTHAREVAEQVTLHSLAPAAVARTLAARQGFDSRVAFLATSREDLLAKLNDVANGTLSPTTPVPAEQRKVGFLFAGQGAQKVGLLSDLVQRFPALKAKLEKFDAAVKADAGFSLIDALYPPAGTDPVKAQAHLTQTHVCQPAMAALGIALGEVLRECNVKPDVTLGHSLGEFAAASVAGMLPGADAVKLVAARGRLMNELALTDVGAMLAVMAERSVVEKQLEKLALPNLVVANHNHPTQVVISGATKSVEAAKAAFDTAGLKNTRLDVSHAFHSPLMAGMDGKMAPLIAALALNEPKASVVSCITGKPYESTAEAKDVWVRHATSPVNFVDAVQTAVDAGVTQFIQVGAGGALLSFARGVSPDATLHALAPNEGNDGAAMFLGALGNLWTRGVPLNAQPLFSGAELVTLPPTPLEVQKYWAMERTPRAPRQPLVKSGSVSAASVYAPQVSPQLTSKGPVAMDNLIALFQQQMALMQSQAEIVKAQAAAIQALAGGVDASALTQVTQQVAVPAVNGGGVAVQSTVMPTPVIARPPDFSNMIGKKGTDQVIGVQTSAPVAPVAKKEEPKVDYRPEVTAKVLEFVARISAFPQSTLKLEQTLVGELGFDSLMLVELDQSVGKVWPSLGGLPRELFGKTTSTKTIIDHIVGVLENGATAKSAAPEVKSPVEQYVPTVVPAPLAPVTENVLSLEKPVLVTKDTRGVADAIAAALKNHGIASVVGDVSTAGEFAGVINLVSDAADYRAASRYALGLARKLTAEKAELFVTVSTLGGAFGLNGVKSDSLGQSGALGFTKALSAEWPDALVKAIDVDASLNAETVAQHVVSELLSGDRSIEVGFSKAGRTAVSLVPTQVNDLKSLNSNSIIVITGGAKGLGLKFAKGLAKTYGCTIALTGRSKLDEDTSKAIASVKAAGAKAVSYHPMNVRDAASVRAAIDVVRAQHGKIDAVIHNAGLLADALVEKKDVASLDSVLETKVGGALALLDATKADNLSLFVGIGSWAGRFGNAAQTDYSAANEMLARVSGAKRTLAIDFPPWEDSEMVKKIPAFKKAELKAEGVTFLADDEGVATFLTAIKGASGEVLVGRNMPERTVLHTATFPVSRLNHVYLNDHTMAGQRVLPFASALDHVSAAAVEASGGNAPGQFTPFAVTDFKLQRAVLVPDTIWLEAQVKQAVRSGKSNTMNVTLSQGRATSYAGTVTVGADTAIAPKVKQYAPTAQLPMSLKDFYGGFTFHGPRLQGIVSIDALGDDGVSGTVKGCRPADWVKEPLRKEWTVDPLVLDASFQLAGYWAWVKHQRAGFPVALGRFVQLKPFGLGNLKVTAWFEGQNEDLFTGTLVWQNEKGETVAYVTGMTAEFKKRDPQFNTKAVPVPVAAEAGAVVAEEAAPALNIDEASWNPAKFPEYLDVRERIDMAEAFGLQNPYFSVHEAICGDTTVVNGKQMLNFSSYNYVGNSGDPVVSQAAKDAIEKYGTSVSASRVASGEKPLTRDLEKALAHFFGTEDSIVLVSGHATNVTVIGHVCGAGDLILHDALAHDSIIQGAKLSGAKRRPFPHNDWEALDRMLTNLRPHYRRVLIAIEGTYSMDGDIPELPKFIEVKKRHKAMLLVDEAHSAGVVGATGRGIGEYFGVNPADVDMWMGTLSKSFASCGGYIAGSKELVEYLKYTTPGFVYSVGIPPPNAAAALAATQQMLKHPERSKKAKDNAAYFIKLLKERGLNSGFSKDTAVVPLIVGNSVLCLQLSDALKKRGINVQPILYPAVEEDQARLRFFLSSLHSPDQLLHTANVAKEELERLTREMNGDAVA</sequence>
<dbReference type="InterPro" id="IPR016039">
    <property type="entry name" value="Thiolase-like"/>
</dbReference>
<evidence type="ECO:0000256" key="4">
    <source>
        <dbReference type="ARBA" id="ARBA00022679"/>
    </source>
</evidence>
<dbReference type="SUPFAM" id="SSF53383">
    <property type="entry name" value="PLP-dependent transferases"/>
    <property type="match status" value="1"/>
</dbReference>
<feature type="active site" description="Proton acceptor; for dehydratase activity" evidence="6">
    <location>
        <position position="1599"/>
    </location>
</feature>
<dbReference type="Gene3D" id="3.30.70.3290">
    <property type="match status" value="1"/>
</dbReference>
<proteinExistence type="predicted"/>
<dbReference type="SUPFAM" id="SSF51735">
    <property type="entry name" value="NAD(P)-binding Rossmann-fold domains"/>
    <property type="match status" value="2"/>
</dbReference>
<dbReference type="GO" id="GO:0006633">
    <property type="term" value="P:fatty acid biosynthetic process"/>
    <property type="evidence" value="ECO:0007669"/>
    <property type="project" value="InterPro"/>
</dbReference>
<dbReference type="Pfam" id="PF16197">
    <property type="entry name" value="KAsynt_C_assoc"/>
    <property type="match status" value="1"/>
</dbReference>
<evidence type="ECO:0000256" key="2">
    <source>
        <dbReference type="ARBA" id="ARBA00022450"/>
    </source>
</evidence>
<dbReference type="InterPro" id="IPR049551">
    <property type="entry name" value="PKS_DH_C"/>
</dbReference>
<dbReference type="SUPFAM" id="SSF53901">
    <property type="entry name" value="Thiolase-like"/>
    <property type="match status" value="1"/>
</dbReference>
<dbReference type="PANTHER" id="PTHR43775">
    <property type="entry name" value="FATTY ACID SYNTHASE"/>
    <property type="match status" value="1"/>
</dbReference>
<dbReference type="PRINTS" id="PR00081">
    <property type="entry name" value="GDHRDH"/>
</dbReference>
<dbReference type="InterPro" id="IPR015424">
    <property type="entry name" value="PyrdxlP-dep_Trfase"/>
</dbReference>
<dbReference type="Gene3D" id="1.10.1200.10">
    <property type="entry name" value="ACP-like"/>
    <property type="match status" value="1"/>
</dbReference>
<dbReference type="GO" id="GO:0071770">
    <property type="term" value="P:DIM/DIP cell wall layer assembly"/>
    <property type="evidence" value="ECO:0007669"/>
    <property type="project" value="TreeGrafter"/>
</dbReference>
<dbReference type="EMBL" id="QFQP01000032">
    <property type="protein sequence ID" value="PZR07326.1"/>
    <property type="molecule type" value="Genomic_DNA"/>
</dbReference>